<dbReference type="Proteomes" id="UP000034617">
    <property type="component" value="Unassembled WGS sequence"/>
</dbReference>
<evidence type="ECO:0000313" key="11">
    <source>
        <dbReference type="EMBL" id="KKT37311.1"/>
    </source>
</evidence>
<dbReference type="GO" id="GO:0033862">
    <property type="term" value="F:UMP kinase activity"/>
    <property type="evidence" value="ECO:0007669"/>
    <property type="project" value="UniProtKB-EC"/>
</dbReference>
<dbReference type="EMBL" id="LCHM01000028">
    <property type="protein sequence ID" value="KKT37311.1"/>
    <property type="molecule type" value="Genomic_DNA"/>
</dbReference>
<comment type="caution">
    <text evidence="11">The sequence shown here is derived from an EMBL/GenBank/DDBJ whole genome shotgun (WGS) entry which is preliminary data.</text>
</comment>
<evidence type="ECO:0000256" key="3">
    <source>
        <dbReference type="ARBA" id="ARBA00012899"/>
    </source>
</evidence>
<dbReference type="EC" id="2.7.4.22" evidence="3"/>
<evidence type="ECO:0000256" key="9">
    <source>
        <dbReference type="ARBA" id="ARBA00032092"/>
    </source>
</evidence>
<dbReference type="PANTHER" id="PTHR42833">
    <property type="entry name" value="URIDYLATE KINASE"/>
    <property type="match status" value="1"/>
</dbReference>
<evidence type="ECO:0000256" key="1">
    <source>
        <dbReference type="ARBA" id="ARBA00004791"/>
    </source>
</evidence>
<keyword evidence="8" id="KW-0665">Pyrimidine biosynthesis</keyword>
<evidence type="ECO:0000256" key="5">
    <source>
        <dbReference type="ARBA" id="ARBA00022741"/>
    </source>
</evidence>
<evidence type="ECO:0000256" key="2">
    <source>
        <dbReference type="ARBA" id="ARBA00007614"/>
    </source>
</evidence>
<evidence type="ECO:0000313" key="12">
    <source>
        <dbReference type="Proteomes" id="UP000034617"/>
    </source>
</evidence>
<reference evidence="11 12" key="1">
    <citation type="journal article" date="2015" name="Nature">
        <title>rRNA introns, odd ribosomes, and small enigmatic genomes across a large radiation of phyla.</title>
        <authorList>
            <person name="Brown C.T."/>
            <person name="Hug L.A."/>
            <person name="Thomas B.C."/>
            <person name="Sharon I."/>
            <person name="Castelle C.J."/>
            <person name="Singh A."/>
            <person name="Wilkins M.J."/>
            <person name="Williams K.H."/>
            <person name="Banfield J.F."/>
        </authorList>
    </citation>
    <scope>NUCLEOTIDE SEQUENCE [LARGE SCALE GENOMIC DNA]</scope>
</reference>
<keyword evidence="4" id="KW-0808">Transferase</keyword>
<dbReference type="AlphaFoldDB" id="A0A0G1GQJ6"/>
<dbReference type="InterPro" id="IPR036393">
    <property type="entry name" value="AceGlu_kinase-like_sf"/>
</dbReference>
<evidence type="ECO:0000256" key="8">
    <source>
        <dbReference type="ARBA" id="ARBA00022975"/>
    </source>
</evidence>
<dbReference type="GO" id="GO:0006225">
    <property type="term" value="P:UDP biosynthetic process"/>
    <property type="evidence" value="ECO:0007669"/>
    <property type="project" value="TreeGrafter"/>
</dbReference>
<dbReference type="InterPro" id="IPR001048">
    <property type="entry name" value="Asp/Glu/Uridylate_kinase"/>
</dbReference>
<comment type="pathway">
    <text evidence="1">Pyrimidine metabolism; CTP biosynthesis via de novo pathway; UDP from UMP (UMPK route): step 1/1.</text>
</comment>
<protein>
    <recommendedName>
        <fullName evidence="3">UMP kinase</fullName>
        <ecNumber evidence="3">2.7.4.22</ecNumber>
    </recommendedName>
    <alternativeName>
        <fullName evidence="9">Uridine monophosphate kinase</fullName>
    </alternativeName>
</protein>
<keyword evidence="5" id="KW-0547">Nucleotide-binding</keyword>
<gene>
    <name evidence="11" type="ORF">UW22_C0028G0003</name>
</gene>
<dbReference type="SUPFAM" id="SSF53633">
    <property type="entry name" value="Carbamate kinase-like"/>
    <property type="match status" value="1"/>
</dbReference>
<dbReference type="Gene3D" id="3.40.1160.10">
    <property type="entry name" value="Acetylglutamate kinase-like"/>
    <property type="match status" value="1"/>
</dbReference>
<dbReference type="GO" id="GO:0005524">
    <property type="term" value="F:ATP binding"/>
    <property type="evidence" value="ECO:0007669"/>
    <property type="project" value="UniProtKB-KW"/>
</dbReference>
<comment type="similarity">
    <text evidence="2">Belongs to the UMP kinase family.</text>
</comment>
<sequence>MRKYRDAATEVHGTISNADLDWLGIHATRLNAQLVRTIFIDIADPRIIKHYEIILKIDKPVAIAAGWKPGWSTDYCAVTLCQDYGVRDMVNMSNVDKVYDKDPNKFPDAKPIDIISWKEYRKIAGDTWTPGLNLPFDPIASKLAQELGVTVKILNGKNLKNLETALDGKPFVGSTISP</sequence>
<dbReference type="Pfam" id="PF00696">
    <property type="entry name" value="AA_kinase"/>
    <property type="match status" value="1"/>
</dbReference>
<feature type="domain" description="Aspartate/glutamate/uridylate kinase" evidence="10">
    <location>
        <begin position="60"/>
        <end position="155"/>
    </location>
</feature>
<evidence type="ECO:0000256" key="4">
    <source>
        <dbReference type="ARBA" id="ARBA00022679"/>
    </source>
</evidence>
<name>A0A0G1GQJ6_9BACT</name>
<evidence type="ECO:0000259" key="10">
    <source>
        <dbReference type="Pfam" id="PF00696"/>
    </source>
</evidence>
<keyword evidence="7" id="KW-0067">ATP-binding</keyword>
<dbReference type="PANTHER" id="PTHR42833:SF4">
    <property type="entry name" value="URIDYLATE KINASE PUMPKIN, CHLOROPLASTIC"/>
    <property type="match status" value="1"/>
</dbReference>
<evidence type="ECO:0000256" key="6">
    <source>
        <dbReference type="ARBA" id="ARBA00022777"/>
    </source>
</evidence>
<organism evidence="11 12">
    <name type="scientific">Candidatus Gottesmanbacteria bacterium GW2011_GWB1_44_11c</name>
    <dbReference type="NCBI Taxonomy" id="1618447"/>
    <lineage>
        <taxon>Bacteria</taxon>
        <taxon>Candidatus Gottesmaniibacteriota</taxon>
    </lineage>
</organism>
<accession>A0A0G1GQJ6</accession>
<evidence type="ECO:0000256" key="7">
    <source>
        <dbReference type="ARBA" id="ARBA00022840"/>
    </source>
</evidence>
<keyword evidence="6 11" id="KW-0418">Kinase</keyword>
<proteinExistence type="inferred from homology"/>